<evidence type="ECO:0000256" key="3">
    <source>
        <dbReference type="ARBA" id="ARBA00022723"/>
    </source>
</evidence>
<reference evidence="8 9" key="1">
    <citation type="journal article" date="2016" name="Front. Microbiol.">
        <title>Comparative Genomics Analysis of Streptomyces Species Reveals Their Adaptation to the Marine Environment and Their Diversity at the Genomic Level.</title>
        <authorList>
            <person name="Tian X."/>
            <person name="Zhang Z."/>
            <person name="Yang T."/>
            <person name="Chen M."/>
            <person name="Li J."/>
            <person name="Chen F."/>
            <person name="Yang J."/>
            <person name="Li W."/>
            <person name="Zhang B."/>
            <person name="Zhang Z."/>
            <person name="Wu J."/>
            <person name="Zhang C."/>
            <person name="Long L."/>
            <person name="Xiao J."/>
        </authorList>
    </citation>
    <scope>NUCLEOTIDE SEQUENCE [LARGE SCALE GENOMIC DNA]</scope>
    <source>
        <strain evidence="8 9">SCSIO 10429</strain>
    </source>
</reference>
<dbReference type="InterPro" id="IPR002397">
    <property type="entry name" value="Cyt_P450_B"/>
</dbReference>
<keyword evidence="6 7" id="KW-0503">Monooxygenase</keyword>
<dbReference type="RefSeq" id="WP_070016943.1">
    <property type="nucleotide sequence ID" value="NZ_LJGW01000220.1"/>
</dbReference>
<evidence type="ECO:0000313" key="8">
    <source>
        <dbReference type="EMBL" id="OEV11502.1"/>
    </source>
</evidence>
<organism evidence="8 9">
    <name type="scientific">Streptomyces nanshensis</name>
    <dbReference type="NCBI Taxonomy" id="518642"/>
    <lineage>
        <taxon>Bacteria</taxon>
        <taxon>Bacillati</taxon>
        <taxon>Actinomycetota</taxon>
        <taxon>Actinomycetes</taxon>
        <taxon>Kitasatosporales</taxon>
        <taxon>Streptomycetaceae</taxon>
        <taxon>Streptomyces</taxon>
    </lineage>
</organism>
<accession>A0A1E7L5M7</accession>
<sequence>MPEPKALPFSARDATCPFDPAAELYELQEREGLPRVPVPSPIMGEFEAVELTRYTDAKDAMSDPRLQMGFVFDPEQPRTMMNQPGNLLNYNGADHRRLRRMLTSAFTVKRIRGLLPKIEEIVDSRLDALEAAGPGADIVHEFSTPIPTLVICELLGVPYEDRESFQRRAKIGLDVNTTREEQIANLAEMDAYMGRLVAEHRRSPGDNLLGSVVRDFGDQLTEDELTGIGNMLLVAGHETTASMLSSGVALLLQNPDQLAVVRDDPEAVGDAVEELLRYCSPAIALPREAAEDMVVNGQWIEKGERVVTSLLVANRRIPGAEGDLDVLDVRRTPAPHVTFGYGPHQCLGQQLARAELRVALPALFKRFPTLALGVPEDEVDYRTTALVFAVNKLPVTW</sequence>
<dbReference type="Pfam" id="PF00067">
    <property type="entry name" value="p450"/>
    <property type="match status" value="2"/>
</dbReference>
<keyword evidence="9" id="KW-1185">Reference proteome</keyword>
<evidence type="ECO:0000256" key="4">
    <source>
        <dbReference type="ARBA" id="ARBA00023002"/>
    </source>
</evidence>
<dbReference type="GO" id="GO:0020037">
    <property type="term" value="F:heme binding"/>
    <property type="evidence" value="ECO:0007669"/>
    <property type="project" value="InterPro"/>
</dbReference>
<evidence type="ECO:0000256" key="1">
    <source>
        <dbReference type="ARBA" id="ARBA00010617"/>
    </source>
</evidence>
<dbReference type="EMBL" id="LJGW01000220">
    <property type="protein sequence ID" value="OEV11502.1"/>
    <property type="molecule type" value="Genomic_DNA"/>
</dbReference>
<dbReference type="GO" id="GO:0004497">
    <property type="term" value="F:monooxygenase activity"/>
    <property type="evidence" value="ECO:0007669"/>
    <property type="project" value="UniProtKB-KW"/>
</dbReference>
<keyword evidence="5 7" id="KW-0408">Iron</keyword>
<evidence type="ECO:0000256" key="7">
    <source>
        <dbReference type="RuleBase" id="RU000461"/>
    </source>
</evidence>
<proteinExistence type="inferred from homology"/>
<keyword evidence="3 7" id="KW-0479">Metal-binding</keyword>
<dbReference type="PROSITE" id="PS00086">
    <property type="entry name" value="CYTOCHROME_P450"/>
    <property type="match status" value="1"/>
</dbReference>
<keyword evidence="2 7" id="KW-0349">Heme</keyword>
<dbReference type="InterPro" id="IPR001128">
    <property type="entry name" value="Cyt_P450"/>
</dbReference>
<evidence type="ECO:0000256" key="5">
    <source>
        <dbReference type="ARBA" id="ARBA00023004"/>
    </source>
</evidence>
<dbReference type="AlphaFoldDB" id="A0A1E7L5M7"/>
<name>A0A1E7L5M7_9ACTN</name>
<protein>
    <submittedName>
        <fullName evidence="8">Cytochrome</fullName>
    </submittedName>
</protein>
<dbReference type="FunFam" id="1.10.630.10:FF:000018">
    <property type="entry name" value="Cytochrome P450 monooxygenase"/>
    <property type="match status" value="1"/>
</dbReference>
<evidence type="ECO:0000256" key="2">
    <source>
        <dbReference type="ARBA" id="ARBA00022617"/>
    </source>
</evidence>
<dbReference type="GO" id="GO:0005506">
    <property type="term" value="F:iron ion binding"/>
    <property type="evidence" value="ECO:0007669"/>
    <property type="project" value="InterPro"/>
</dbReference>
<dbReference type="InterPro" id="IPR036396">
    <property type="entry name" value="Cyt_P450_sf"/>
</dbReference>
<dbReference type="PRINTS" id="PR00385">
    <property type="entry name" value="P450"/>
</dbReference>
<evidence type="ECO:0000313" key="9">
    <source>
        <dbReference type="Proteomes" id="UP000176005"/>
    </source>
</evidence>
<evidence type="ECO:0000256" key="6">
    <source>
        <dbReference type="ARBA" id="ARBA00023033"/>
    </source>
</evidence>
<dbReference type="CDD" id="cd11030">
    <property type="entry name" value="CYP105-like"/>
    <property type="match status" value="1"/>
</dbReference>
<comment type="caution">
    <text evidence="8">The sequence shown here is derived from an EMBL/GenBank/DDBJ whole genome shotgun (WGS) entry which is preliminary data.</text>
</comment>
<dbReference type="PATRIC" id="fig|518642.10.peg.2944"/>
<dbReference type="InterPro" id="IPR017972">
    <property type="entry name" value="Cyt_P450_CS"/>
</dbReference>
<dbReference type="Gene3D" id="1.10.630.10">
    <property type="entry name" value="Cytochrome P450"/>
    <property type="match status" value="1"/>
</dbReference>
<dbReference type="Proteomes" id="UP000176005">
    <property type="component" value="Unassembled WGS sequence"/>
</dbReference>
<keyword evidence="4 7" id="KW-0560">Oxidoreductase</keyword>
<comment type="similarity">
    <text evidence="1 7">Belongs to the cytochrome P450 family.</text>
</comment>
<dbReference type="PANTHER" id="PTHR46696">
    <property type="entry name" value="P450, PUTATIVE (EUROFUNG)-RELATED"/>
    <property type="match status" value="1"/>
</dbReference>
<gene>
    <name evidence="8" type="ORF">AN218_12595</name>
</gene>
<dbReference type="SUPFAM" id="SSF48264">
    <property type="entry name" value="Cytochrome P450"/>
    <property type="match status" value="1"/>
</dbReference>
<dbReference type="PRINTS" id="PR00359">
    <property type="entry name" value="BP450"/>
</dbReference>
<dbReference type="GO" id="GO:0016705">
    <property type="term" value="F:oxidoreductase activity, acting on paired donors, with incorporation or reduction of molecular oxygen"/>
    <property type="evidence" value="ECO:0007669"/>
    <property type="project" value="InterPro"/>
</dbReference>
<dbReference type="PANTHER" id="PTHR46696:SF1">
    <property type="entry name" value="CYTOCHROME P450 YJIB-RELATED"/>
    <property type="match status" value="1"/>
</dbReference>